<evidence type="ECO:0000313" key="1">
    <source>
        <dbReference type="EMBL" id="KAK6518603.1"/>
    </source>
</evidence>
<dbReference type="Proteomes" id="UP001307849">
    <property type="component" value="Unassembled WGS sequence"/>
</dbReference>
<sequence length="144" mass="15931">MPSLSRLACLPGLGNKQGMAPCKNCGDMLQILKGKAAPYTLPIGLWLNTLHDDFYENLVEGPHFIDPNDDFPRTCGKPDAHIHCLQCLTKIIDGYEQQQMNVPQVAYLKSLPKPVHWDTAVAMVREFTPEASEDPLSNPALCPC</sequence>
<comment type="caution">
    <text evidence="1">The sequence shown here is derived from an EMBL/GenBank/DDBJ whole genome shotgun (WGS) entry which is preliminary data.</text>
</comment>
<protein>
    <submittedName>
        <fullName evidence="1">Uncharacterized protein</fullName>
    </submittedName>
</protein>
<keyword evidence="2" id="KW-1185">Reference proteome</keyword>
<organism evidence="1 2">
    <name type="scientific">Arthrobotrys conoides</name>
    <dbReference type="NCBI Taxonomy" id="74498"/>
    <lineage>
        <taxon>Eukaryota</taxon>
        <taxon>Fungi</taxon>
        <taxon>Dikarya</taxon>
        <taxon>Ascomycota</taxon>
        <taxon>Pezizomycotina</taxon>
        <taxon>Orbiliomycetes</taxon>
        <taxon>Orbiliales</taxon>
        <taxon>Orbiliaceae</taxon>
        <taxon>Arthrobotrys</taxon>
    </lineage>
</organism>
<name>A0AAN8PQ36_9PEZI</name>
<accession>A0AAN8PQ36</accession>
<reference evidence="1 2" key="1">
    <citation type="submission" date="2019-10" db="EMBL/GenBank/DDBJ databases">
        <authorList>
            <person name="Palmer J.M."/>
        </authorList>
    </citation>
    <scope>NUCLEOTIDE SEQUENCE [LARGE SCALE GENOMIC DNA]</scope>
    <source>
        <strain evidence="1 2">TWF506</strain>
    </source>
</reference>
<proteinExistence type="predicted"/>
<dbReference type="EMBL" id="JAVHJM010000002">
    <property type="protein sequence ID" value="KAK6518603.1"/>
    <property type="molecule type" value="Genomic_DNA"/>
</dbReference>
<evidence type="ECO:0000313" key="2">
    <source>
        <dbReference type="Proteomes" id="UP001307849"/>
    </source>
</evidence>
<dbReference type="AlphaFoldDB" id="A0AAN8PQ36"/>
<gene>
    <name evidence="1" type="ORF">TWF506_005738</name>
</gene>